<dbReference type="Pfam" id="PF14541">
    <property type="entry name" value="TAXi_C"/>
    <property type="match status" value="1"/>
</dbReference>
<keyword evidence="6" id="KW-0378">Hydrolase</keyword>
<evidence type="ECO:0000313" key="12">
    <source>
        <dbReference type="EMBL" id="KAJ4953459.1"/>
    </source>
</evidence>
<keyword evidence="4" id="KW-0677">Repeat</keyword>
<comment type="caution">
    <text evidence="12">The sequence shown here is derived from an EMBL/GenBank/DDBJ whole genome shotgun (WGS) entry which is preliminary data.</text>
</comment>
<keyword evidence="2" id="KW-0645">Protease</keyword>
<evidence type="ECO:0000256" key="1">
    <source>
        <dbReference type="ARBA" id="ARBA00007447"/>
    </source>
</evidence>
<sequence length="442" mass="48047">MEKKLWLVLLVFVLSVTFPSCYAANWKPNKKPTSTGNSVGSSVVFRVQGNVYPEGLYYATFYVGNPPKAYYLDLDTGSDLTWLQCDAPCVSCNKVPHHLYKPNKLNLVFCEEQICASLDSNDCNSANEQCDYSIEYADHGSSLGVLVRDIFPLRFTNGSVKAPRLAFGCGYDQQGLCNKGSSCPTDGVLGLGSGGGSIISQLKNQGLTKNVIGHCLSEDSGGYLFFGDDVVPSSGIVWTPMSPYSLDKHYSPGPAELSFGGKPTTAKGLRTVFDSGSSYTYFNSIAYQALISALKKDLAGKPLKEEPDDNTLPLCWKGAKPFKSIANVKNYFSSAVLTFTSGKKAQLEITPESYLIISSHGNVCLGILNGAQVGLDDLNLIGDTSMLNKMVIYDNEKQQIGWIPADCNMFPKVDRDSNEGFYQTYIASLGKLPEQCPATYDL</sequence>
<dbReference type="EMBL" id="JAMYWD010000012">
    <property type="protein sequence ID" value="KAJ4953459.1"/>
    <property type="molecule type" value="Genomic_DNA"/>
</dbReference>
<organism evidence="12 13">
    <name type="scientific">Protea cynaroides</name>
    <dbReference type="NCBI Taxonomy" id="273540"/>
    <lineage>
        <taxon>Eukaryota</taxon>
        <taxon>Viridiplantae</taxon>
        <taxon>Streptophyta</taxon>
        <taxon>Embryophyta</taxon>
        <taxon>Tracheophyta</taxon>
        <taxon>Spermatophyta</taxon>
        <taxon>Magnoliopsida</taxon>
        <taxon>Proteales</taxon>
        <taxon>Proteaceae</taxon>
        <taxon>Protea</taxon>
    </lineage>
</organism>
<evidence type="ECO:0000256" key="8">
    <source>
        <dbReference type="ARBA" id="ARBA00077656"/>
    </source>
</evidence>
<dbReference type="InterPro" id="IPR001461">
    <property type="entry name" value="Aspartic_peptidase_A1"/>
</dbReference>
<evidence type="ECO:0000259" key="11">
    <source>
        <dbReference type="PROSITE" id="PS51767"/>
    </source>
</evidence>
<protein>
    <recommendedName>
        <fullName evidence="7">Aspartic proteinase Asp1</fullName>
    </recommendedName>
    <alternativeName>
        <fullName evidence="8">Nucellin-like protein</fullName>
    </alternativeName>
</protein>
<dbReference type="FunFam" id="2.40.70.10:FF:000015">
    <property type="entry name" value="Aspartyl protease family protein"/>
    <property type="match status" value="1"/>
</dbReference>
<dbReference type="InterPro" id="IPR033121">
    <property type="entry name" value="PEPTIDASE_A1"/>
</dbReference>
<evidence type="ECO:0000256" key="3">
    <source>
        <dbReference type="ARBA" id="ARBA00022729"/>
    </source>
</evidence>
<evidence type="ECO:0000256" key="5">
    <source>
        <dbReference type="ARBA" id="ARBA00022750"/>
    </source>
</evidence>
<dbReference type="InterPro" id="IPR032799">
    <property type="entry name" value="TAXi_C"/>
</dbReference>
<dbReference type="InterPro" id="IPR021109">
    <property type="entry name" value="Peptidase_aspartic_dom_sf"/>
</dbReference>
<dbReference type="GO" id="GO:0006508">
    <property type="term" value="P:proteolysis"/>
    <property type="evidence" value="ECO:0007669"/>
    <property type="project" value="UniProtKB-KW"/>
</dbReference>
<dbReference type="Pfam" id="PF14543">
    <property type="entry name" value="TAXi_N"/>
    <property type="match status" value="1"/>
</dbReference>
<dbReference type="FunFam" id="2.40.70.10:FF:000027">
    <property type="entry name" value="Aspartic proteinase Asp1 isoform A"/>
    <property type="match status" value="1"/>
</dbReference>
<feature type="domain" description="Peptidase A1" evidence="11">
    <location>
        <begin position="57"/>
        <end position="403"/>
    </location>
</feature>
<dbReference type="PANTHER" id="PTHR13683">
    <property type="entry name" value="ASPARTYL PROTEASES"/>
    <property type="match status" value="1"/>
</dbReference>
<evidence type="ECO:0000256" key="10">
    <source>
        <dbReference type="SAM" id="SignalP"/>
    </source>
</evidence>
<feature type="active site" evidence="9">
    <location>
        <position position="274"/>
    </location>
</feature>
<evidence type="ECO:0000313" key="13">
    <source>
        <dbReference type="Proteomes" id="UP001141806"/>
    </source>
</evidence>
<accession>A0A9Q0GTS8</accession>
<feature type="active site" evidence="9">
    <location>
        <position position="75"/>
    </location>
</feature>
<keyword evidence="5" id="KW-0064">Aspartyl protease</keyword>
<evidence type="ECO:0000256" key="2">
    <source>
        <dbReference type="ARBA" id="ARBA00022670"/>
    </source>
</evidence>
<gene>
    <name evidence="12" type="ORF">NE237_030291</name>
</gene>
<feature type="chain" id="PRO_5040191792" description="Aspartic proteinase Asp1" evidence="10">
    <location>
        <begin position="24"/>
        <end position="442"/>
    </location>
</feature>
<evidence type="ECO:0000256" key="6">
    <source>
        <dbReference type="ARBA" id="ARBA00022801"/>
    </source>
</evidence>
<dbReference type="OrthoDB" id="2747330at2759"/>
<keyword evidence="13" id="KW-1185">Reference proteome</keyword>
<dbReference type="SUPFAM" id="SSF50630">
    <property type="entry name" value="Acid proteases"/>
    <property type="match status" value="1"/>
</dbReference>
<dbReference type="Gene3D" id="2.40.70.10">
    <property type="entry name" value="Acid Proteases"/>
    <property type="match status" value="2"/>
</dbReference>
<comment type="similarity">
    <text evidence="1">Belongs to the peptidase A1 family.</text>
</comment>
<name>A0A9Q0GTS8_9MAGN</name>
<evidence type="ECO:0000256" key="9">
    <source>
        <dbReference type="PIRSR" id="PIRSR601461-1"/>
    </source>
</evidence>
<keyword evidence="3 10" id="KW-0732">Signal</keyword>
<proteinExistence type="inferred from homology"/>
<dbReference type="PANTHER" id="PTHR13683:SF800">
    <property type="entry name" value="EUKARYOTIC ASPARTYL PROTEASE FAMILY PROTEIN"/>
    <property type="match status" value="1"/>
</dbReference>
<feature type="signal peptide" evidence="10">
    <location>
        <begin position="1"/>
        <end position="23"/>
    </location>
</feature>
<reference evidence="12" key="1">
    <citation type="journal article" date="2023" name="Plant J.">
        <title>The genome of the king protea, Protea cynaroides.</title>
        <authorList>
            <person name="Chang J."/>
            <person name="Duong T.A."/>
            <person name="Schoeman C."/>
            <person name="Ma X."/>
            <person name="Roodt D."/>
            <person name="Barker N."/>
            <person name="Li Z."/>
            <person name="Van de Peer Y."/>
            <person name="Mizrachi E."/>
        </authorList>
    </citation>
    <scope>NUCLEOTIDE SEQUENCE</scope>
    <source>
        <tissue evidence="12">Young leaves</tissue>
    </source>
</reference>
<dbReference type="PROSITE" id="PS51767">
    <property type="entry name" value="PEPTIDASE_A1"/>
    <property type="match status" value="1"/>
</dbReference>
<dbReference type="AlphaFoldDB" id="A0A9Q0GTS8"/>
<evidence type="ECO:0000256" key="4">
    <source>
        <dbReference type="ARBA" id="ARBA00022737"/>
    </source>
</evidence>
<dbReference type="GO" id="GO:0004190">
    <property type="term" value="F:aspartic-type endopeptidase activity"/>
    <property type="evidence" value="ECO:0007669"/>
    <property type="project" value="UniProtKB-KW"/>
</dbReference>
<evidence type="ECO:0000256" key="7">
    <source>
        <dbReference type="ARBA" id="ARBA00068871"/>
    </source>
</evidence>
<dbReference type="Proteomes" id="UP001141806">
    <property type="component" value="Unassembled WGS sequence"/>
</dbReference>
<dbReference type="InterPro" id="IPR032861">
    <property type="entry name" value="TAXi_N"/>
</dbReference>